<sequence>MTGSAGYRVPADDPSFKGVHATEMHALQERLNQSAAGGGLGGFKLDVEQMQTLLPQWKDLRDTLDWLRRQGADLRYVRAPAADESSAMHNNAALTHAELYRRNVADQWSYADGYVKSLEKMIQRYEGSDASAKATFDVMGTDL</sequence>
<accession>A0A229T5N1</accession>
<evidence type="ECO:0008006" key="3">
    <source>
        <dbReference type="Google" id="ProtNLM"/>
    </source>
</evidence>
<reference evidence="2" key="1">
    <citation type="submission" date="2017-07" db="EMBL/GenBank/DDBJ databases">
        <title>Comparative genome mining reveals phylogenetic distribution patterns of secondary metabolites in Amycolatopsis.</title>
        <authorList>
            <person name="Adamek M."/>
            <person name="Alanjary M."/>
            <person name="Sales-Ortells H."/>
            <person name="Goodfellow M."/>
            <person name="Bull A.T."/>
            <person name="Kalinowski J."/>
            <person name="Ziemert N."/>
        </authorList>
    </citation>
    <scope>NUCLEOTIDE SEQUENCE [LARGE SCALE GENOMIC DNA]</scope>
    <source>
        <strain evidence="2">H5</strain>
    </source>
</reference>
<dbReference type="AlphaFoldDB" id="A0A229T5N1"/>
<comment type="caution">
    <text evidence="1">The sequence shown here is derived from an EMBL/GenBank/DDBJ whole genome shotgun (WGS) entry which is preliminary data.</text>
</comment>
<gene>
    <name evidence="1" type="ORF">CF165_19960</name>
</gene>
<dbReference type="Proteomes" id="UP000215199">
    <property type="component" value="Unassembled WGS sequence"/>
</dbReference>
<keyword evidence="2" id="KW-1185">Reference proteome</keyword>
<evidence type="ECO:0000313" key="1">
    <source>
        <dbReference type="EMBL" id="OXM66403.1"/>
    </source>
</evidence>
<organism evidence="1 2">
    <name type="scientific">Amycolatopsis vastitatis</name>
    <dbReference type="NCBI Taxonomy" id="1905142"/>
    <lineage>
        <taxon>Bacteria</taxon>
        <taxon>Bacillati</taxon>
        <taxon>Actinomycetota</taxon>
        <taxon>Actinomycetes</taxon>
        <taxon>Pseudonocardiales</taxon>
        <taxon>Pseudonocardiaceae</taxon>
        <taxon>Amycolatopsis</taxon>
    </lineage>
</organism>
<protein>
    <recommendedName>
        <fullName evidence="3">PE domain-containing protein</fullName>
    </recommendedName>
</protein>
<dbReference type="EMBL" id="NMUL01000018">
    <property type="protein sequence ID" value="OXM66403.1"/>
    <property type="molecule type" value="Genomic_DNA"/>
</dbReference>
<evidence type="ECO:0000313" key="2">
    <source>
        <dbReference type="Proteomes" id="UP000215199"/>
    </source>
</evidence>
<name>A0A229T5N1_9PSEU</name>
<proteinExistence type="predicted"/>